<name>A0A0E2HBI9_9FIRM</name>
<feature type="transmembrane region" description="Helical" evidence="6">
    <location>
        <begin position="37"/>
        <end position="55"/>
    </location>
</feature>
<dbReference type="SUPFAM" id="SSF54001">
    <property type="entry name" value="Cysteine proteinases"/>
    <property type="match status" value="1"/>
</dbReference>
<comment type="similarity">
    <text evidence="1">Belongs to the peptidase C40 family.</text>
</comment>
<protein>
    <submittedName>
        <fullName evidence="9">NLP/P60 protein</fullName>
    </submittedName>
</protein>
<evidence type="ECO:0000256" key="5">
    <source>
        <dbReference type="SAM" id="MobiDB-lite"/>
    </source>
</evidence>
<feature type="region of interest" description="Disordered" evidence="5">
    <location>
        <begin position="66"/>
        <end position="86"/>
    </location>
</feature>
<feature type="domain" description="NlpC/P60" evidence="8">
    <location>
        <begin position="430"/>
        <end position="551"/>
    </location>
</feature>
<feature type="domain" description="SH3b" evidence="7">
    <location>
        <begin position="107"/>
        <end position="173"/>
    </location>
</feature>
<dbReference type="HOGENOM" id="CLU_016043_13_0_9"/>
<evidence type="ECO:0000313" key="10">
    <source>
        <dbReference type="Proteomes" id="UP000013085"/>
    </source>
</evidence>
<dbReference type="AlphaFoldDB" id="A0A0E2HBI9"/>
<evidence type="ECO:0000259" key="8">
    <source>
        <dbReference type="PROSITE" id="PS51935"/>
    </source>
</evidence>
<dbReference type="PROSITE" id="PS51935">
    <property type="entry name" value="NLPC_P60"/>
    <property type="match status" value="1"/>
</dbReference>
<dbReference type="PANTHER" id="PTHR47053:SF1">
    <property type="entry name" value="MUREIN DD-ENDOPEPTIDASE MEPH-RELATED"/>
    <property type="match status" value="1"/>
</dbReference>
<keyword evidence="6" id="KW-0472">Membrane</keyword>
<dbReference type="InterPro" id="IPR003646">
    <property type="entry name" value="SH3-like_bac-type"/>
</dbReference>
<dbReference type="Pfam" id="PF08239">
    <property type="entry name" value="SH3_3"/>
    <property type="match status" value="3"/>
</dbReference>
<dbReference type="InterPro" id="IPR038765">
    <property type="entry name" value="Papain-like_cys_pep_sf"/>
</dbReference>
<keyword evidence="6" id="KW-1133">Transmembrane helix</keyword>
<keyword evidence="6" id="KW-0812">Transmembrane</keyword>
<dbReference type="InterPro" id="IPR000064">
    <property type="entry name" value="NLP_P60_dom"/>
</dbReference>
<dbReference type="PROSITE" id="PS51781">
    <property type="entry name" value="SH3B"/>
    <property type="match status" value="2"/>
</dbReference>
<dbReference type="InterPro" id="IPR051202">
    <property type="entry name" value="Peptidase_C40"/>
</dbReference>
<accession>A0A0E2HBI9</accession>
<evidence type="ECO:0000256" key="2">
    <source>
        <dbReference type="ARBA" id="ARBA00022670"/>
    </source>
</evidence>
<dbReference type="Proteomes" id="UP000013085">
    <property type="component" value="Unassembled WGS sequence"/>
</dbReference>
<evidence type="ECO:0000256" key="1">
    <source>
        <dbReference type="ARBA" id="ARBA00007074"/>
    </source>
</evidence>
<evidence type="ECO:0000259" key="7">
    <source>
        <dbReference type="PROSITE" id="PS51781"/>
    </source>
</evidence>
<keyword evidence="2" id="KW-0645">Protease</keyword>
<dbReference type="PANTHER" id="PTHR47053">
    <property type="entry name" value="MUREIN DD-ENDOPEPTIDASE MEPH-RELATED"/>
    <property type="match status" value="1"/>
</dbReference>
<dbReference type="Gene3D" id="2.30.30.40">
    <property type="entry name" value="SH3 Domains"/>
    <property type="match status" value="4"/>
</dbReference>
<dbReference type="PATRIC" id="fig|999408.3.peg.2373"/>
<dbReference type="Pfam" id="PF00877">
    <property type="entry name" value="NLPC_P60"/>
    <property type="match status" value="1"/>
</dbReference>
<gene>
    <name evidence="9" type="ORF">HMPREF1090_02210</name>
</gene>
<dbReference type="Gene3D" id="3.90.1720.10">
    <property type="entry name" value="endopeptidase domain like (from Nostoc punctiforme)"/>
    <property type="match status" value="1"/>
</dbReference>
<evidence type="ECO:0000256" key="3">
    <source>
        <dbReference type="ARBA" id="ARBA00022801"/>
    </source>
</evidence>
<keyword evidence="4" id="KW-0788">Thiol protease</keyword>
<dbReference type="GO" id="GO:0008234">
    <property type="term" value="F:cysteine-type peptidase activity"/>
    <property type="evidence" value="ECO:0007669"/>
    <property type="project" value="UniProtKB-KW"/>
</dbReference>
<dbReference type="GO" id="GO:0006508">
    <property type="term" value="P:proteolysis"/>
    <property type="evidence" value="ECO:0007669"/>
    <property type="project" value="UniProtKB-KW"/>
</dbReference>
<sequence>MAKNELEIIIIMLEHKDYLSSLNKARKKRNQRLDPRYLVLLLAVIAAVGIIVLGVKAVKKPVSGKAAGPAPTGQVRNATPAQADPVSVSPEKEAALKEAQEIDNVISSYSNLGIAQVSGYLNIRETPSTDGKIIGKLSGDGACEILATEGDWSHITSGGVEGYISNQYLLTGDEAREKAKELVKLRATVTADNLNIRQAPALDPGNVIGQALKGERYVVKGLEDGWIQIEEGYISSEYAEVAYSLNEGRKMDMKAMAINQYDNLVISKVNNYLNVRQEPKSDGKIIGKMTSKAAGEILETLDGWYKIKSGPIIGYISADPQYTATGQEARDIAMQNAALKAVINTDVLNVRTEPNTDAKIWTQIVKDERYPVVAQLDGWVEIDLDSVDEEDTSKVDKAFISTRDNNVEVRYALNEAIKFSPAEAAANNAASRRSKVVNYALQYVGNPYVWGGTSLTKGVDCSGFTMQVMRQFGVSLPHYSGSQAKMGKAVTSGNMRPGDLIFYAGSGGQVNHVAIYIGNGQVVHAASRKSGIKISTWNYRSPVAIRNVLGD</sequence>
<reference evidence="9 10" key="1">
    <citation type="submission" date="2013-01" db="EMBL/GenBank/DDBJ databases">
        <title>The Genome Sequence of Clostridium clostridioforme 90A8.</title>
        <authorList>
            <consortium name="The Broad Institute Genome Sequencing Platform"/>
            <person name="Earl A."/>
            <person name="Ward D."/>
            <person name="Feldgarden M."/>
            <person name="Gevers D."/>
            <person name="Courvalin P."/>
            <person name="Lambert T."/>
            <person name="Walker B."/>
            <person name="Young S.K."/>
            <person name="Zeng Q."/>
            <person name="Gargeya S."/>
            <person name="Fitzgerald M."/>
            <person name="Haas B."/>
            <person name="Abouelleil A."/>
            <person name="Alvarado L."/>
            <person name="Arachchi H.M."/>
            <person name="Berlin A.M."/>
            <person name="Chapman S.B."/>
            <person name="Dewar J."/>
            <person name="Goldberg J."/>
            <person name="Griggs A."/>
            <person name="Gujja S."/>
            <person name="Hansen M."/>
            <person name="Howarth C."/>
            <person name="Imamovic A."/>
            <person name="Larimer J."/>
            <person name="McCowan C."/>
            <person name="Murphy C."/>
            <person name="Neiman D."/>
            <person name="Pearson M."/>
            <person name="Priest M."/>
            <person name="Roberts A."/>
            <person name="Saif S."/>
            <person name="Shea T."/>
            <person name="Sisk P."/>
            <person name="Sykes S."/>
            <person name="Wortman J."/>
            <person name="Nusbaum C."/>
            <person name="Birren B."/>
        </authorList>
    </citation>
    <scope>NUCLEOTIDE SEQUENCE [LARGE SCALE GENOMIC DNA]</scope>
    <source>
        <strain evidence="9 10">90A8</strain>
    </source>
</reference>
<keyword evidence="3" id="KW-0378">Hydrolase</keyword>
<feature type="domain" description="SH3b" evidence="7">
    <location>
        <begin position="338"/>
        <end position="404"/>
    </location>
</feature>
<dbReference type="EMBL" id="AGYR01000022">
    <property type="protein sequence ID" value="ENZ15637.1"/>
    <property type="molecule type" value="Genomic_DNA"/>
</dbReference>
<evidence type="ECO:0000313" key="9">
    <source>
        <dbReference type="EMBL" id="ENZ15637.1"/>
    </source>
</evidence>
<dbReference type="SMART" id="SM00287">
    <property type="entry name" value="SH3b"/>
    <property type="match status" value="3"/>
</dbReference>
<evidence type="ECO:0000256" key="4">
    <source>
        <dbReference type="ARBA" id="ARBA00022807"/>
    </source>
</evidence>
<evidence type="ECO:0000256" key="6">
    <source>
        <dbReference type="SAM" id="Phobius"/>
    </source>
</evidence>
<proteinExistence type="inferred from homology"/>
<organism evidence="9 10">
    <name type="scientific">[Clostridium] clostridioforme 90A8</name>
    <dbReference type="NCBI Taxonomy" id="999408"/>
    <lineage>
        <taxon>Bacteria</taxon>
        <taxon>Bacillati</taxon>
        <taxon>Bacillota</taxon>
        <taxon>Clostridia</taxon>
        <taxon>Lachnospirales</taxon>
        <taxon>Lachnospiraceae</taxon>
        <taxon>Enterocloster</taxon>
    </lineage>
</organism>
<comment type="caution">
    <text evidence="9">The sequence shown here is derived from an EMBL/GenBank/DDBJ whole genome shotgun (WGS) entry which is preliminary data.</text>
</comment>